<gene>
    <name evidence="13" type="primary">Dmoj\GI17180</name>
    <name evidence="13" type="ORF">Dmoj_GI17180</name>
</gene>
<evidence type="ECO:0000313" key="14">
    <source>
        <dbReference type="Proteomes" id="UP000009192"/>
    </source>
</evidence>
<reference evidence="13 14" key="1">
    <citation type="journal article" date="2007" name="Nature">
        <title>Evolution of genes and genomes on the Drosophila phylogeny.</title>
        <authorList>
            <consortium name="Drosophila 12 Genomes Consortium"/>
            <person name="Clark A.G."/>
            <person name="Eisen M.B."/>
            <person name="Smith D.R."/>
            <person name="Bergman C.M."/>
            <person name="Oliver B."/>
            <person name="Markow T.A."/>
            <person name="Kaufman T.C."/>
            <person name="Kellis M."/>
            <person name="Gelbart W."/>
            <person name="Iyer V.N."/>
            <person name="Pollard D.A."/>
            <person name="Sackton T.B."/>
            <person name="Larracuente A.M."/>
            <person name="Singh N.D."/>
            <person name="Abad J.P."/>
            <person name="Abt D.N."/>
            <person name="Adryan B."/>
            <person name="Aguade M."/>
            <person name="Akashi H."/>
            <person name="Anderson W.W."/>
            <person name="Aquadro C.F."/>
            <person name="Ardell D.H."/>
            <person name="Arguello R."/>
            <person name="Artieri C.G."/>
            <person name="Barbash D.A."/>
            <person name="Barker D."/>
            <person name="Barsanti P."/>
            <person name="Batterham P."/>
            <person name="Batzoglou S."/>
            <person name="Begun D."/>
            <person name="Bhutkar A."/>
            <person name="Blanco E."/>
            <person name="Bosak S.A."/>
            <person name="Bradley R.K."/>
            <person name="Brand A.D."/>
            <person name="Brent M.R."/>
            <person name="Brooks A.N."/>
            <person name="Brown R.H."/>
            <person name="Butlin R.K."/>
            <person name="Caggese C."/>
            <person name="Calvi B.R."/>
            <person name="Bernardo de Carvalho A."/>
            <person name="Caspi A."/>
            <person name="Castrezana S."/>
            <person name="Celniker S.E."/>
            <person name="Chang J.L."/>
            <person name="Chapple C."/>
            <person name="Chatterji S."/>
            <person name="Chinwalla A."/>
            <person name="Civetta A."/>
            <person name="Clifton S.W."/>
            <person name="Comeron J.M."/>
            <person name="Costello J.C."/>
            <person name="Coyne J.A."/>
            <person name="Daub J."/>
            <person name="David R.G."/>
            <person name="Delcher A.L."/>
            <person name="Delehaunty K."/>
            <person name="Do C.B."/>
            <person name="Ebling H."/>
            <person name="Edwards K."/>
            <person name="Eickbush T."/>
            <person name="Evans J.D."/>
            <person name="Filipski A."/>
            <person name="Findeiss S."/>
            <person name="Freyhult E."/>
            <person name="Fulton L."/>
            <person name="Fulton R."/>
            <person name="Garcia A.C."/>
            <person name="Gardiner A."/>
            <person name="Garfield D.A."/>
            <person name="Garvin B.E."/>
            <person name="Gibson G."/>
            <person name="Gilbert D."/>
            <person name="Gnerre S."/>
            <person name="Godfrey J."/>
            <person name="Good R."/>
            <person name="Gotea V."/>
            <person name="Gravely B."/>
            <person name="Greenberg A.J."/>
            <person name="Griffiths-Jones S."/>
            <person name="Gross S."/>
            <person name="Guigo R."/>
            <person name="Gustafson E.A."/>
            <person name="Haerty W."/>
            <person name="Hahn M.W."/>
            <person name="Halligan D.L."/>
            <person name="Halpern A.L."/>
            <person name="Halter G.M."/>
            <person name="Han M.V."/>
            <person name="Heger A."/>
            <person name="Hillier L."/>
            <person name="Hinrichs A.S."/>
            <person name="Holmes I."/>
            <person name="Hoskins R.A."/>
            <person name="Hubisz M.J."/>
            <person name="Hultmark D."/>
            <person name="Huntley M.A."/>
            <person name="Jaffe D.B."/>
            <person name="Jagadeeshan S."/>
            <person name="Jeck W.R."/>
            <person name="Johnson J."/>
            <person name="Jones C.D."/>
            <person name="Jordan W.C."/>
            <person name="Karpen G.H."/>
            <person name="Kataoka E."/>
            <person name="Keightley P.D."/>
            <person name="Kheradpour P."/>
            <person name="Kirkness E.F."/>
            <person name="Koerich L.B."/>
            <person name="Kristiansen K."/>
            <person name="Kudrna D."/>
            <person name="Kulathinal R.J."/>
            <person name="Kumar S."/>
            <person name="Kwok R."/>
            <person name="Lander E."/>
            <person name="Langley C.H."/>
            <person name="Lapoint R."/>
            <person name="Lazzaro B.P."/>
            <person name="Lee S.J."/>
            <person name="Levesque L."/>
            <person name="Li R."/>
            <person name="Lin C.F."/>
            <person name="Lin M.F."/>
            <person name="Lindblad-Toh K."/>
            <person name="Llopart A."/>
            <person name="Long M."/>
            <person name="Low L."/>
            <person name="Lozovsky E."/>
            <person name="Lu J."/>
            <person name="Luo M."/>
            <person name="Machado C.A."/>
            <person name="Makalowski W."/>
            <person name="Marzo M."/>
            <person name="Matsuda M."/>
            <person name="Matzkin L."/>
            <person name="McAllister B."/>
            <person name="McBride C.S."/>
            <person name="McKernan B."/>
            <person name="McKernan K."/>
            <person name="Mendez-Lago M."/>
            <person name="Minx P."/>
            <person name="Mollenhauer M.U."/>
            <person name="Montooth K."/>
            <person name="Mount S.M."/>
            <person name="Mu X."/>
            <person name="Myers E."/>
            <person name="Negre B."/>
            <person name="Newfeld S."/>
            <person name="Nielsen R."/>
            <person name="Noor M.A."/>
            <person name="O'Grady P."/>
            <person name="Pachter L."/>
            <person name="Papaceit M."/>
            <person name="Parisi M.J."/>
            <person name="Parisi M."/>
            <person name="Parts L."/>
            <person name="Pedersen J.S."/>
            <person name="Pesole G."/>
            <person name="Phillippy A.M."/>
            <person name="Ponting C.P."/>
            <person name="Pop M."/>
            <person name="Porcelli D."/>
            <person name="Powell J.R."/>
            <person name="Prohaska S."/>
            <person name="Pruitt K."/>
            <person name="Puig M."/>
            <person name="Quesneville H."/>
            <person name="Ram K.R."/>
            <person name="Rand D."/>
            <person name="Rasmussen M.D."/>
            <person name="Reed L.K."/>
            <person name="Reenan R."/>
            <person name="Reily A."/>
            <person name="Remington K.A."/>
            <person name="Rieger T.T."/>
            <person name="Ritchie M.G."/>
            <person name="Robin C."/>
            <person name="Rogers Y.H."/>
            <person name="Rohde C."/>
            <person name="Rozas J."/>
            <person name="Rubenfield M.J."/>
            <person name="Ruiz A."/>
            <person name="Russo S."/>
            <person name="Salzberg S.L."/>
            <person name="Sanchez-Gracia A."/>
            <person name="Saranga D.J."/>
            <person name="Sato H."/>
            <person name="Schaeffer S.W."/>
            <person name="Schatz M.C."/>
            <person name="Schlenke T."/>
            <person name="Schwartz R."/>
            <person name="Segarra C."/>
            <person name="Singh R.S."/>
            <person name="Sirot L."/>
            <person name="Sirota M."/>
            <person name="Sisneros N.B."/>
            <person name="Smith C.D."/>
            <person name="Smith T.F."/>
            <person name="Spieth J."/>
            <person name="Stage D.E."/>
            <person name="Stark A."/>
            <person name="Stephan W."/>
            <person name="Strausberg R.L."/>
            <person name="Strempel S."/>
            <person name="Sturgill D."/>
            <person name="Sutton G."/>
            <person name="Sutton G.G."/>
            <person name="Tao W."/>
            <person name="Teichmann S."/>
            <person name="Tobari Y.N."/>
            <person name="Tomimura Y."/>
            <person name="Tsolas J.M."/>
            <person name="Valente V.L."/>
            <person name="Venter E."/>
            <person name="Venter J.C."/>
            <person name="Vicario S."/>
            <person name="Vieira F.G."/>
            <person name="Vilella A.J."/>
            <person name="Villasante A."/>
            <person name="Walenz B."/>
            <person name="Wang J."/>
            <person name="Wasserman M."/>
            <person name="Watts T."/>
            <person name="Wilson D."/>
            <person name="Wilson R.K."/>
            <person name="Wing R.A."/>
            <person name="Wolfner M.F."/>
            <person name="Wong A."/>
            <person name="Wong G.K."/>
            <person name="Wu C.I."/>
            <person name="Wu G."/>
            <person name="Yamamoto D."/>
            <person name="Yang H.P."/>
            <person name="Yang S.P."/>
            <person name="Yorke J.A."/>
            <person name="Yoshida K."/>
            <person name="Zdobnov E."/>
            <person name="Zhang P."/>
            <person name="Zhang Y."/>
            <person name="Zimin A.V."/>
            <person name="Baldwin J."/>
            <person name="Abdouelleil A."/>
            <person name="Abdulkadir J."/>
            <person name="Abebe A."/>
            <person name="Abera B."/>
            <person name="Abreu J."/>
            <person name="Acer S.C."/>
            <person name="Aftuck L."/>
            <person name="Alexander A."/>
            <person name="An P."/>
            <person name="Anderson E."/>
            <person name="Anderson S."/>
            <person name="Arachi H."/>
            <person name="Azer M."/>
            <person name="Bachantsang P."/>
            <person name="Barry A."/>
            <person name="Bayul T."/>
            <person name="Berlin A."/>
            <person name="Bessette D."/>
            <person name="Bloom T."/>
            <person name="Blye J."/>
            <person name="Boguslavskiy L."/>
            <person name="Bonnet C."/>
            <person name="Boukhgalter B."/>
            <person name="Bourzgui I."/>
            <person name="Brown A."/>
            <person name="Cahill P."/>
            <person name="Channer S."/>
            <person name="Cheshatsang Y."/>
            <person name="Chuda L."/>
            <person name="Citroen M."/>
            <person name="Collymore A."/>
            <person name="Cooke P."/>
            <person name="Costello M."/>
            <person name="D'Aco K."/>
            <person name="Daza R."/>
            <person name="De Haan G."/>
            <person name="DeGray S."/>
            <person name="DeMaso C."/>
            <person name="Dhargay N."/>
            <person name="Dooley K."/>
            <person name="Dooley E."/>
            <person name="Doricent M."/>
            <person name="Dorje P."/>
            <person name="Dorjee K."/>
            <person name="Dupes A."/>
            <person name="Elong R."/>
            <person name="Falk J."/>
            <person name="Farina A."/>
            <person name="Faro S."/>
            <person name="Ferguson D."/>
            <person name="Fisher S."/>
            <person name="Foley C.D."/>
            <person name="Franke A."/>
            <person name="Friedrich D."/>
            <person name="Gadbois L."/>
            <person name="Gearin G."/>
            <person name="Gearin C.R."/>
            <person name="Giannoukos G."/>
            <person name="Goode T."/>
            <person name="Graham J."/>
            <person name="Grandbois E."/>
            <person name="Grewal S."/>
            <person name="Gyaltsen K."/>
            <person name="Hafez N."/>
            <person name="Hagos B."/>
            <person name="Hall J."/>
            <person name="Henson C."/>
            <person name="Hollinger A."/>
            <person name="Honan T."/>
            <person name="Huard M.D."/>
            <person name="Hughes L."/>
            <person name="Hurhula B."/>
            <person name="Husby M.E."/>
            <person name="Kamat A."/>
            <person name="Kanga B."/>
            <person name="Kashin S."/>
            <person name="Khazanovich D."/>
            <person name="Kisner P."/>
            <person name="Lance K."/>
            <person name="Lara M."/>
            <person name="Lee W."/>
            <person name="Lennon N."/>
            <person name="Letendre F."/>
            <person name="LeVine R."/>
            <person name="Lipovsky A."/>
            <person name="Liu X."/>
            <person name="Liu J."/>
            <person name="Liu S."/>
            <person name="Lokyitsang T."/>
            <person name="Lokyitsang Y."/>
            <person name="Lubonja R."/>
            <person name="Lui A."/>
            <person name="MacDonald P."/>
            <person name="Magnisalis V."/>
            <person name="Maru K."/>
            <person name="Matthews C."/>
            <person name="McCusker W."/>
            <person name="McDonough S."/>
            <person name="Mehta T."/>
            <person name="Meldrim J."/>
            <person name="Meneus L."/>
            <person name="Mihai O."/>
            <person name="Mihalev A."/>
            <person name="Mihova T."/>
            <person name="Mittelman R."/>
            <person name="Mlenga V."/>
            <person name="Montmayeur A."/>
            <person name="Mulrain L."/>
            <person name="Navidi A."/>
            <person name="Naylor J."/>
            <person name="Negash T."/>
            <person name="Nguyen T."/>
            <person name="Nguyen N."/>
            <person name="Nicol R."/>
            <person name="Norbu C."/>
            <person name="Norbu N."/>
            <person name="Novod N."/>
            <person name="O'Neill B."/>
            <person name="Osman S."/>
            <person name="Markiewicz E."/>
            <person name="Oyono O.L."/>
            <person name="Patti C."/>
            <person name="Phunkhang P."/>
            <person name="Pierre F."/>
            <person name="Priest M."/>
            <person name="Raghuraman S."/>
            <person name="Rege F."/>
            <person name="Reyes R."/>
            <person name="Rise C."/>
            <person name="Rogov P."/>
            <person name="Ross K."/>
            <person name="Ryan E."/>
            <person name="Settipalli S."/>
            <person name="Shea T."/>
            <person name="Sherpa N."/>
            <person name="Shi L."/>
            <person name="Shih D."/>
            <person name="Sparrow T."/>
            <person name="Spaulding J."/>
            <person name="Stalker J."/>
            <person name="Stange-Thomann N."/>
            <person name="Stavropoulos S."/>
            <person name="Stone C."/>
            <person name="Strader C."/>
            <person name="Tesfaye S."/>
            <person name="Thomson T."/>
            <person name="Thoulutsang Y."/>
            <person name="Thoulutsang D."/>
            <person name="Topham K."/>
            <person name="Topping I."/>
            <person name="Tsamla T."/>
            <person name="Vassiliev H."/>
            <person name="Vo A."/>
            <person name="Wangchuk T."/>
            <person name="Wangdi T."/>
            <person name="Weiand M."/>
            <person name="Wilkinson J."/>
            <person name="Wilson A."/>
            <person name="Yadav S."/>
            <person name="Young G."/>
            <person name="Yu Q."/>
            <person name="Zembek L."/>
            <person name="Zhong D."/>
            <person name="Zimmer A."/>
            <person name="Zwirko Z."/>
            <person name="Jaffe D.B."/>
            <person name="Alvarez P."/>
            <person name="Brockman W."/>
            <person name="Butler J."/>
            <person name="Chin C."/>
            <person name="Gnerre S."/>
            <person name="Grabherr M."/>
            <person name="Kleber M."/>
            <person name="Mauceli E."/>
            <person name="MacCallum I."/>
        </authorList>
    </citation>
    <scope>NUCLEOTIDE SEQUENCE [LARGE SCALE GENOMIC DNA]</scope>
    <source>
        <strain evidence="14">Tucson 15081-1352.22</strain>
    </source>
</reference>
<dbReference type="Pfam" id="PF01408">
    <property type="entry name" value="GFO_IDH_MocA"/>
    <property type="match status" value="1"/>
</dbReference>
<evidence type="ECO:0000256" key="8">
    <source>
        <dbReference type="ARBA" id="ARBA00043025"/>
    </source>
</evidence>
<comment type="catalytic activity">
    <reaction evidence="10">
        <text>D-xylose + NADP(+) = D-xylono-1,5-lactone + NADPH + H(+)</text>
        <dbReference type="Rhea" id="RHEA:22000"/>
        <dbReference type="ChEBI" id="CHEBI:15378"/>
        <dbReference type="ChEBI" id="CHEBI:15867"/>
        <dbReference type="ChEBI" id="CHEBI:53455"/>
        <dbReference type="ChEBI" id="CHEBI:57783"/>
        <dbReference type="ChEBI" id="CHEBI:58349"/>
        <dbReference type="EC" id="1.1.1.179"/>
    </reaction>
</comment>
<dbReference type="Gene3D" id="3.40.50.720">
    <property type="entry name" value="NAD(P)-binding Rossmann-like Domain"/>
    <property type="match status" value="1"/>
</dbReference>
<dbReference type="eggNOG" id="KOG2741">
    <property type="taxonomic scope" value="Eukaryota"/>
</dbReference>
<evidence type="ECO:0000256" key="9">
    <source>
        <dbReference type="ARBA" id="ARBA00047423"/>
    </source>
</evidence>
<dbReference type="AlphaFoldDB" id="B4KJR6"/>
<dbReference type="InParanoid" id="B4KJR6"/>
<keyword evidence="2 13" id="KW-0560">Oxidoreductase</keyword>
<dbReference type="EC" id="1.3.1.20" evidence="3"/>
<dbReference type="FunCoup" id="B4KJR6">
    <property type="interactions" value="65"/>
</dbReference>
<evidence type="ECO:0000259" key="12">
    <source>
        <dbReference type="Pfam" id="PF22725"/>
    </source>
</evidence>
<dbReference type="InterPro" id="IPR050984">
    <property type="entry name" value="Gfo/Idh/MocA_domain"/>
</dbReference>
<dbReference type="Proteomes" id="UP000009192">
    <property type="component" value="Unassembled WGS sequence"/>
</dbReference>
<dbReference type="GO" id="GO:0000166">
    <property type="term" value="F:nucleotide binding"/>
    <property type="evidence" value="ECO:0007669"/>
    <property type="project" value="InterPro"/>
</dbReference>
<evidence type="ECO:0000256" key="5">
    <source>
        <dbReference type="ARBA" id="ARBA00040603"/>
    </source>
</evidence>
<comment type="similarity">
    <text evidence="1">Belongs to the Gfo/Idh/MocA family.</text>
</comment>
<sequence length="391" mass="44518">MWGLLNECGHRLYQLGRQKLQNLAGRCIHHMRPDALRRQSTRQSESKWNSDESQRKLRWGIAPVNLLAEDFATAIRVLPPDSHCITACMDAYRSQALTFANRYQVPNVFTSFEDLARCPDVDAVYISPLNCMHCELCHLMLNHDKHVLCEQPLCMDEQQVVQLVGKAKARGLFLMEGVWSRCLPAYQCLRSEIMKQKLGTVYDVKCQLGWRLPIAQSSRATYAGVTKNWAADCIQLALWIYREVPMFVKAAGKLNDGGVDVAAEIELWFKNNRCAILELSAEKNLENMASIRGTKGSVTMNCFWCPTLLLFNNKKIKFKLPSTDRPTYFDSRVGMCYEMEEMRQCILKGRTESKLFNHGESQLMINLIGQVTDMLAVKGQHINVQSVAAVQ</sequence>
<name>B4KJR6_DROMO</name>
<accession>B4KJR6</accession>
<keyword evidence="14" id="KW-1185">Reference proteome</keyword>
<dbReference type="Pfam" id="PF22725">
    <property type="entry name" value="GFO_IDH_MocA_C3"/>
    <property type="match status" value="1"/>
</dbReference>
<dbReference type="HOGENOM" id="CLU_023194_7_2_1"/>
<feature type="domain" description="GFO/IDH/MocA-like oxidoreductase" evidence="12">
    <location>
        <begin position="187"/>
        <end position="298"/>
    </location>
</feature>
<dbReference type="SUPFAM" id="SSF55347">
    <property type="entry name" value="Glyceraldehyde-3-phosphate dehydrogenase-like, C-terminal domain"/>
    <property type="match status" value="1"/>
</dbReference>
<evidence type="ECO:0000256" key="6">
    <source>
        <dbReference type="ARBA" id="ARBA00042926"/>
    </source>
</evidence>
<evidence type="ECO:0000256" key="1">
    <source>
        <dbReference type="ARBA" id="ARBA00010928"/>
    </source>
</evidence>
<evidence type="ECO:0000259" key="11">
    <source>
        <dbReference type="Pfam" id="PF01408"/>
    </source>
</evidence>
<dbReference type="Gene3D" id="3.30.360.10">
    <property type="entry name" value="Dihydrodipicolinate Reductase, domain 2"/>
    <property type="match status" value="1"/>
</dbReference>
<evidence type="ECO:0000256" key="3">
    <source>
        <dbReference type="ARBA" id="ARBA00038853"/>
    </source>
</evidence>
<dbReference type="SMR" id="B4KJR6"/>
<dbReference type="GO" id="GO:0047837">
    <property type="term" value="F:D-xylose 1-dehydrogenase (NADP+) activity"/>
    <property type="evidence" value="ECO:0007669"/>
    <property type="project" value="UniProtKB-EC"/>
</dbReference>
<dbReference type="PANTHER" id="PTHR22604">
    <property type="entry name" value="OXIDOREDUCTASES"/>
    <property type="match status" value="1"/>
</dbReference>
<dbReference type="InterPro" id="IPR000683">
    <property type="entry name" value="Gfo/Idh/MocA-like_OxRdtase_N"/>
</dbReference>
<feature type="domain" description="Gfo/Idh/MocA-like oxidoreductase N-terminal" evidence="11">
    <location>
        <begin position="68"/>
        <end position="177"/>
    </location>
</feature>
<comment type="catalytic activity">
    <reaction evidence="9">
        <text>(1R,2R)-1,2-dihydrobenzene-1,2-diol + NADP(+) = catechol + NADPH + H(+)</text>
        <dbReference type="Rhea" id="RHEA:16729"/>
        <dbReference type="ChEBI" id="CHEBI:10702"/>
        <dbReference type="ChEBI" id="CHEBI:15378"/>
        <dbReference type="ChEBI" id="CHEBI:18135"/>
        <dbReference type="ChEBI" id="CHEBI:57783"/>
        <dbReference type="ChEBI" id="CHEBI:58349"/>
        <dbReference type="EC" id="1.3.1.20"/>
    </reaction>
</comment>
<evidence type="ECO:0000256" key="4">
    <source>
        <dbReference type="ARBA" id="ARBA00038984"/>
    </source>
</evidence>
<dbReference type="EMBL" id="CH933807">
    <property type="protein sequence ID" value="EDW11511.2"/>
    <property type="molecule type" value="Genomic_DNA"/>
</dbReference>
<dbReference type="KEGG" id="dmo:Dmoj_GI17180"/>
<dbReference type="PANTHER" id="PTHR22604:SF105">
    <property type="entry name" value="TRANS-1,2-DIHYDROBENZENE-1,2-DIOL DEHYDROGENASE"/>
    <property type="match status" value="1"/>
</dbReference>
<dbReference type="EC" id="1.1.1.179" evidence="4"/>
<dbReference type="InterPro" id="IPR036291">
    <property type="entry name" value="NAD(P)-bd_dom_sf"/>
</dbReference>
<dbReference type="GO" id="GO:0047115">
    <property type="term" value="F:trans-1,2-dihydrobenzene-1,2-diol dehydrogenase activity"/>
    <property type="evidence" value="ECO:0007669"/>
    <property type="project" value="UniProtKB-EC"/>
</dbReference>
<evidence type="ECO:0000256" key="10">
    <source>
        <dbReference type="ARBA" id="ARBA00049233"/>
    </source>
</evidence>
<proteinExistence type="inferred from homology"/>
<dbReference type="OrthoDB" id="2129491at2759"/>
<evidence type="ECO:0000256" key="7">
    <source>
        <dbReference type="ARBA" id="ARBA00042988"/>
    </source>
</evidence>
<dbReference type="SUPFAM" id="SSF51735">
    <property type="entry name" value="NAD(P)-binding Rossmann-fold domains"/>
    <property type="match status" value="1"/>
</dbReference>
<organism evidence="13 14">
    <name type="scientific">Drosophila mojavensis</name>
    <name type="common">Fruit fly</name>
    <dbReference type="NCBI Taxonomy" id="7230"/>
    <lineage>
        <taxon>Eukaryota</taxon>
        <taxon>Metazoa</taxon>
        <taxon>Ecdysozoa</taxon>
        <taxon>Arthropoda</taxon>
        <taxon>Hexapoda</taxon>
        <taxon>Insecta</taxon>
        <taxon>Pterygota</taxon>
        <taxon>Neoptera</taxon>
        <taxon>Endopterygota</taxon>
        <taxon>Diptera</taxon>
        <taxon>Brachycera</taxon>
        <taxon>Muscomorpha</taxon>
        <taxon>Ephydroidea</taxon>
        <taxon>Drosophilidae</taxon>
        <taxon>Drosophila</taxon>
    </lineage>
</organism>
<protein>
    <recommendedName>
        <fullName evidence="5">Trans-1,2-dihydrobenzene-1,2-diol dehydrogenase</fullName>
        <ecNumber evidence="4">1.1.1.179</ecNumber>
        <ecNumber evidence="3">1.3.1.20</ecNumber>
    </recommendedName>
    <alternativeName>
        <fullName evidence="8">D-xylose 1-dehydrogenase</fullName>
    </alternativeName>
    <alternativeName>
        <fullName evidence="7">D-xylose-NADP dehydrogenase</fullName>
    </alternativeName>
    <alternativeName>
        <fullName evidence="6">Dimeric dihydrodiol dehydrogenase</fullName>
    </alternativeName>
</protein>
<dbReference type="InterPro" id="IPR055170">
    <property type="entry name" value="GFO_IDH_MocA-like_dom"/>
</dbReference>
<evidence type="ECO:0000256" key="2">
    <source>
        <dbReference type="ARBA" id="ARBA00023002"/>
    </source>
</evidence>
<evidence type="ECO:0000313" key="13">
    <source>
        <dbReference type="EMBL" id="EDW11511.2"/>
    </source>
</evidence>